<protein>
    <submittedName>
        <fullName evidence="1">Uncharacterized protein</fullName>
    </submittedName>
</protein>
<sequence length="77" mass="9052">MHINHAPELWERREWSTAGHRRAKRNILTDEAAALLVIFITLPERAEWVEILGYGYVRTPGALFPKHTVRRRQPRVP</sequence>
<dbReference type="AlphaFoldDB" id="A0A6G1J112"/>
<dbReference type="Proteomes" id="UP000799291">
    <property type="component" value="Unassembled WGS sequence"/>
</dbReference>
<dbReference type="EMBL" id="MU005582">
    <property type="protein sequence ID" value="KAF2684206.1"/>
    <property type="molecule type" value="Genomic_DNA"/>
</dbReference>
<gene>
    <name evidence="1" type="ORF">K458DRAFT_418505</name>
</gene>
<evidence type="ECO:0000313" key="1">
    <source>
        <dbReference type="EMBL" id="KAF2684206.1"/>
    </source>
</evidence>
<evidence type="ECO:0000313" key="2">
    <source>
        <dbReference type="Proteomes" id="UP000799291"/>
    </source>
</evidence>
<keyword evidence="2" id="KW-1185">Reference proteome</keyword>
<organism evidence="1 2">
    <name type="scientific">Lentithecium fluviatile CBS 122367</name>
    <dbReference type="NCBI Taxonomy" id="1168545"/>
    <lineage>
        <taxon>Eukaryota</taxon>
        <taxon>Fungi</taxon>
        <taxon>Dikarya</taxon>
        <taxon>Ascomycota</taxon>
        <taxon>Pezizomycotina</taxon>
        <taxon>Dothideomycetes</taxon>
        <taxon>Pleosporomycetidae</taxon>
        <taxon>Pleosporales</taxon>
        <taxon>Massarineae</taxon>
        <taxon>Lentitheciaceae</taxon>
        <taxon>Lentithecium</taxon>
    </lineage>
</organism>
<accession>A0A6G1J112</accession>
<proteinExistence type="predicted"/>
<name>A0A6G1J112_9PLEO</name>
<reference evidence="1" key="1">
    <citation type="journal article" date="2020" name="Stud. Mycol.">
        <title>101 Dothideomycetes genomes: a test case for predicting lifestyles and emergence of pathogens.</title>
        <authorList>
            <person name="Haridas S."/>
            <person name="Albert R."/>
            <person name="Binder M."/>
            <person name="Bloem J."/>
            <person name="Labutti K."/>
            <person name="Salamov A."/>
            <person name="Andreopoulos B."/>
            <person name="Baker S."/>
            <person name="Barry K."/>
            <person name="Bills G."/>
            <person name="Bluhm B."/>
            <person name="Cannon C."/>
            <person name="Castanera R."/>
            <person name="Culley D."/>
            <person name="Daum C."/>
            <person name="Ezra D."/>
            <person name="Gonzalez J."/>
            <person name="Henrissat B."/>
            <person name="Kuo A."/>
            <person name="Liang C."/>
            <person name="Lipzen A."/>
            <person name="Lutzoni F."/>
            <person name="Magnuson J."/>
            <person name="Mondo S."/>
            <person name="Nolan M."/>
            <person name="Ohm R."/>
            <person name="Pangilinan J."/>
            <person name="Park H.-J."/>
            <person name="Ramirez L."/>
            <person name="Alfaro M."/>
            <person name="Sun H."/>
            <person name="Tritt A."/>
            <person name="Yoshinaga Y."/>
            <person name="Zwiers L.-H."/>
            <person name="Turgeon B."/>
            <person name="Goodwin S."/>
            <person name="Spatafora J."/>
            <person name="Crous P."/>
            <person name="Grigoriev I."/>
        </authorList>
    </citation>
    <scope>NUCLEOTIDE SEQUENCE</scope>
    <source>
        <strain evidence="1">CBS 122367</strain>
    </source>
</reference>